<dbReference type="RefSeq" id="WP_172273890.1">
    <property type="nucleotide sequence ID" value="NZ_CASGMU010000002.1"/>
</dbReference>
<keyword evidence="3 6" id="KW-0378">Hydrolase</keyword>
<dbReference type="EC" id="3.5.4.5" evidence="6"/>
<keyword evidence="2" id="KW-0479">Metal-binding</keyword>
<dbReference type="PANTHER" id="PTHR11644">
    <property type="entry name" value="CYTIDINE DEAMINASE"/>
    <property type="match status" value="1"/>
</dbReference>
<keyword evidence="4" id="KW-0862">Zinc</keyword>
<dbReference type="PROSITE" id="PS00903">
    <property type="entry name" value="CYT_DCMP_DEAMINASES_1"/>
    <property type="match status" value="1"/>
</dbReference>
<dbReference type="EMBL" id="JABKKF010000002">
    <property type="protein sequence ID" value="NPD91423.1"/>
    <property type="molecule type" value="Genomic_DNA"/>
</dbReference>
<evidence type="ECO:0000256" key="2">
    <source>
        <dbReference type="ARBA" id="ARBA00022723"/>
    </source>
</evidence>
<proteinExistence type="inferred from homology"/>
<dbReference type="Pfam" id="PF00383">
    <property type="entry name" value="dCMP_cyt_deam_1"/>
    <property type="match status" value="1"/>
</dbReference>
<dbReference type="NCBIfam" id="NF004064">
    <property type="entry name" value="PRK05578.1"/>
    <property type="match status" value="1"/>
</dbReference>
<sequence>MERKILESAIEICSYDELPADDRKLVDMAVEMTSHSYSVYSHFNVGSALLLDNGEIITGCNQENVAFSVTVCAERSALFAAGSRYPDVPVRTIAIAARGTDGELLENPISPCGTCRQAMIETEIRFGQELRILLHGRKNIYIIEGIKNLMPLSFKQL</sequence>
<feature type="domain" description="CMP/dCMP-type deaminase" evidence="5">
    <location>
        <begin position="20"/>
        <end position="157"/>
    </location>
</feature>
<dbReference type="PROSITE" id="PS51747">
    <property type="entry name" value="CYT_DCMP_DEAMINASES_2"/>
    <property type="match status" value="1"/>
</dbReference>
<dbReference type="InterPro" id="IPR050202">
    <property type="entry name" value="Cyt/Deoxycyt_deaminase"/>
</dbReference>
<name>A0ABX2AKL0_9BACT</name>
<evidence type="ECO:0000256" key="4">
    <source>
        <dbReference type="ARBA" id="ARBA00022833"/>
    </source>
</evidence>
<comment type="caution">
    <text evidence="6">The sequence shown here is derived from an EMBL/GenBank/DDBJ whole genome shotgun (WGS) entry which is preliminary data.</text>
</comment>
<comment type="similarity">
    <text evidence="1">Belongs to the cytidine and deoxycytidylate deaminase family.</text>
</comment>
<protein>
    <submittedName>
        <fullName evidence="6">Cytidine deaminase</fullName>
        <ecNumber evidence="6">3.5.4.5</ecNumber>
    </submittedName>
</protein>
<evidence type="ECO:0000256" key="3">
    <source>
        <dbReference type="ARBA" id="ARBA00022801"/>
    </source>
</evidence>
<evidence type="ECO:0000313" key="6">
    <source>
        <dbReference type="EMBL" id="NPD91423.1"/>
    </source>
</evidence>
<dbReference type="Gene3D" id="3.40.140.10">
    <property type="entry name" value="Cytidine Deaminase, domain 2"/>
    <property type="match status" value="1"/>
</dbReference>
<organism evidence="6 7">
    <name type="scientific">Xylanibacter muris</name>
    <dbReference type="NCBI Taxonomy" id="2736290"/>
    <lineage>
        <taxon>Bacteria</taxon>
        <taxon>Pseudomonadati</taxon>
        <taxon>Bacteroidota</taxon>
        <taxon>Bacteroidia</taxon>
        <taxon>Bacteroidales</taxon>
        <taxon>Prevotellaceae</taxon>
        <taxon>Xylanibacter</taxon>
    </lineage>
</organism>
<gene>
    <name evidence="6" type="ORF">HPS56_03490</name>
</gene>
<dbReference type="Proteomes" id="UP000714420">
    <property type="component" value="Unassembled WGS sequence"/>
</dbReference>
<evidence type="ECO:0000256" key="1">
    <source>
        <dbReference type="ARBA" id="ARBA00006576"/>
    </source>
</evidence>
<keyword evidence="7" id="KW-1185">Reference proteome</keyword>
<dbReference type="PANTHER" id="PTHR11644:SF2">
    <property type="entry name" value="CYTIDINE DEAMINASE"/>
    <property type="match status" value="1"/>
</dbReference>
<evidence type="ECO:0000259" key="5">
    <source>
        <dbReference type="PROSITE" id="PS51747"/>
    </source>
</evidence>
<dbReference type="SUPFAM" id="SSF53927">
    <property type="entry name" value="Cytidine deaminase-like"/>
    <property type="match status" value="1"/>
</dbReference>
<dbReference type="InterPro" id="IPR002125">
    <property type="entry name" value="CMP_dCMP_dom"/>
</dbReference>
<dbReference type="GO" id="GO:0004126">
    <property type="term" value="F:cytidine deaminase activity"/>
    <property type="evidence" value="ECO:0007669"/>
    <property type="project" value="UniProtKB-EC"/>
</dbReference>
<accession>A0ABX2AKL0</accession>
<dbReference type="InterPro" id="IPR016192">
    <property type="entry name" value="APOBEC/CMP_deaminase_Zn-bd"/>
</dbReference>
<dbReference type="InterPro" id="IPR016193">
    <property type="entry name" value="Cytidine_deaminase-like"/>
</dbReference>
<dbReference type="CDD" id="cd01283">
    <property type="entry name" value="cytidine_deaminase"/>
    <property type="match status" value="1"/>
</dbReference>
<evidence type="ECO:0000313" key="7">
    <source>
        <dbReference type="Proteomes" id="UP000714420"/>
    </source>
</evidence>
<reference evidence="6 7" key="1">
    <citation type="submission" date="2020-05" db="EMBL/GenBank/DDBJ databases">
        <title>Distinct polysaccharide utilization as determinants for interspecies competition between intestinal Prevotella spp.</title>
        <authorList>
            <person name="Galvez E.J.C."/>
            <person name="Iljazovic A."/>
            <person name="Strowig T."/>
        </authorList>
    </citation>
    <scope>NUCLEOTIDE SEQUENCE [LARGE SCALE GENOMIC DNA]</scope>
    <source>
        <strain evidence="6 7">PMUR</strain>
    </source>
</reference>